<feature type="compositionally biased region" description="Low complexity" evidence="1">
    <location>
        <begin position="75"/>
        <end position="88"/>
    </location>
</feature>
<dbReference type="GeneID" id="54568149"/>
<evidence type="ECO:0000313" key="3">
    <source>
        <dbReference type="Proteomes" id="UP000799537"/>
    </source>
</evidence>
<reference evidence="2" key="1">
    <citation type="journal article" date="2020" name="Stud. Mycol.">
        <title>101 Dothideomycetes genomes: a test case for predicting lifestyles and emergence of pathogens.</title>
        <authorList>
            <person name="Haridas S."/>
            <person name="Albert R."/>
            <person name="Binder M."/>
            <person name="Bloem J."/>
            <person name="Labutti K."/>
            <person name="Salamov A."/>
            <person name="Andreopoulos B."/>
            <person name="Baker S."/>
            <person name="Barry K."/>
            <person name="Bills G."/>
            <person name="Bluhm B."/>
            <person name="Cannon C."/>
            <person name="Castanera R."/>
            <person name="Culley D."/>
            <person name="Daum C."/>
            <person name="Ezra D."/>
            <person name="Gonzalez J."/>
            <person name="Henrissat B."/>
            <person name="Kuo A."/>
            <person name="Liang C."/>
            <person name="Lipzen A."/>
            <person name="Lutzoni F."/>
            <person name="Magnuson J."/>
            <person name="Mondo S."/>
            <person name="Nolan M."/>
            <person name="Ohm R."/>
            <person name="Pangilinan J."/>
            <person name="Park H.-J."/>
            <person name="Ramirez L."/>
            <person name="Alfaro M."/>
            <person name="Sun H."/>
            <person name="Tritt A."/>
            <person name="Yoshinaga Y."/>
            <person name="Zwiers L.-H."/>
            <person name="Turgeon B."/>
            <person name="Goodwin S."/>
            <person name="Spatafora J."/>
            <person name="Crous P."/>
            <person name="Grigoriev I."/>
        </authorList>
    </citation>
    <scope>NUCLEOTIDE SEQUENCE</scope>
    <source>
        <strain evidence="2">ATCC 36951</strain>
    </source>
</reference>
<dbReference type="Gene3D" id="1.20.58.480">
    <property type="match status" value="1"/>
</dbReference>
<accession>A0A6A6BU22</accession>
<dbReference type="RefSeq" id="XP_033659193.1">
    <property type="nucleotide sequence ID" value="XM_033814877.1"/>
</dbReference>
<name>A0A6A6BU22_ZASCE</name>
<protein>
    <submittedName>
        <fullName evidence="2">Uncharacterized protein</fullName>
    </submittedName>
</protein>
<feature type="region of interest" description="Disordered" evidence="1">
    <location>
        <begin position="71"/>
        <end position="144"/>
    </location>
</feature>
<evidence type="ECO:0000313" key="2">
    <source>
        <dbReference type="EMBL" id="KAF2158304.1"/>
    </source>
</evidence>
<dbReference type="EMBL" id="ML993707">
    <property type="protein sequence ID" value="KAF2158304.1"/>
    <property type="molecule type" value="Genomic_DNA"/>
</dbReference>
<sequence length="311" mass="33752">MLLAGERSTLSGETGEKSGTAAERGAALGFLEHAIQDRTAVGSREASGWKATTTTHHMLCDVQSLIAHVEEDRPTSITKTSQKTQSTGSDEETLELISSKGMSNVSAFGGSRESTNKTPRSTTKAKAKPLPTSKGRKAKPQTTDDIEQLQTILQEESARRAGERQPGSIVNDSDIQVTVQEGRSCETVTVDIGASALTKTPMLERDLSNEPSQESLNMDSLRPNTFGSVCDSPPLPLWHPPRAPEWYRVTPETTSHVGISAAQSTLLQCIDKLLGTQQSPRHQDAVLREARIHLPRDHRCILQLVDIRGPS</sequence>
<feature type="compositionally biased region" description="Polar residues" evidence="1">
    <location>
        <begin position="100"/>
        <end position="124"/>
    </location>
</feature>
<gene>
    <name evidence="2" type="ORF">M409DRAFT_61777</name>
</gene>
<dbReference type="GO" id="GO:0020037">
    <property type="term" value="F:heme binding"/>
    <property type="evidence" value="ECO:0007669"/>
    <property type="project" value="InterPro"/>
</dbReference>
<dbReference type="InterPro" id="IPR037217">
    <property type="entry name" value="Trp/Indoleamine_2_3_dOase-like"/>
</dbReference>
<organism evidence="2 3">
    <name type="scientific">Zasmidium cellare ATCC 36951</name>
    <dbReference type="NCBI Taxonomy" id="1080233"/>
    <lineage>
        <taxon>Eukaryota</taxon>
        <taxon>Fungi</taxon>
        <taxon>Dikarya</taxon>
        <taxon>Ascomycota</taxon>
        <taxon>Pezizomycotina</taxon>
        <taxon>Dothideomycetes</taxon>
        <taxon>Dothideomycetidae</taxon>
        <taxon>Mycosphaerellales</taxon>
        <taxon>Mycosphaerellaceae</taxon>
        <taxon>Zasmidium</taxon>
    </lineage>
</organism>
<dbReference type="GO" id="GO:0019441">
    <property type="term" value="P:L-tryptophan catabolic process to kynurenine"/>
    <property type="evidence" value="ECO:0007669"/>
    <property type="project" value="InterPro"/>
</dbReference>
<proteinExistence type="predicted"/>
<keyword evidence="3" id="KW-1185">Reference proteome</keyword>
<dbReference type="GO" id="GO:0046872">
    <property type="term" value="F:metal ion binding"/>
    <property type="evidence" value="ECO:0007669"/>
    <property type="project" value="InterPro"/>
</dbReference>
<dbReference type="SUPFAM" id="SSF140959">
    <property type="entry name" value="Indolic compounds 2,3-dioxygenase-like"/>
    <property type="match status" value="1"/>
</dbReference>
<dbReference type="Proteomes" id="UP000799537">
    <property type="component" value="Unassembled WGS sequence"/>
</dbReference>
<dbReference type="OrthoDB" id="540174at2759"/>
<feature type="region of interest" description="Disordered" evidence="1">
    <location>
        <begin position="1"/>
        <end position="21"/>
    </location>
</feature>
<evidence type="ECO:0000256" key="1">
    <source>
        <dbReference type="SAM" id="MobiDB-lite"/>
    </source>
</evidence>
<dbReference type="AlphaFoldDB" id="A0A6A6BU22"/>